<reference evidence="2" key="1">
    <citation type="journal article" date="2019" name="Int. J. Syst. Evol. Microbiol.">
        <title>The Global Catalogue of Microorganisms (GCM) 10K type strain sequencing project: providing services to taxonomists for standard genome sequencing and annotation.</title>
        <authorList>
            <consortium name="The Broad Institute Genomics Platform"/>
            <consortium name="The Broad Institute Genome Sequencing Center for Infectious Disease"/>
            <person name="Wu L."/>
            <person name="Ma J."/>
        </authorList>
    </citation>
    <scope>NUCLEOTIDE SEQUENCE [LARGE SCALE GENOMIC DNA]</scope>
    <source>
        <strain evidence="2">XZYJ18</strain>
    </source>
</reference>
<protein>
    <recommendedName>
        <fullName evidence="3">Recombinase family protein</fullName>
    </recommendedName>
</protein>
<evidence type="ECO:0008006" key="3">
    <source>
        <dbReference type="Google" id="ProtNLM"/>
    </source>
</evidence>
<dbReference type="EMBL" id="JBHSFQ010000068">
    <property type="protein sequence ID" value="MFC4566086.1"/>
    <property type="molecule type" value="Genomic_DNA"/>
</dbReference>
<comment type="caution">
    <text evidence="1">The sequence shown here is derived from an EMBL/GenBank/DDBJ whole genome shotgun (WGS) entry which is preliminary data.</text>
</comment>
<dbReference type="RefSeq" id="WP_378580644.1">
    <property type="nucleotide sequence ID" value="NZ_JBHSFQ010000068.1"/>
</dbReference>
<evidence type="ECO:0000313" key="1">
    <source>
        <dbReference type="EMBL" id="MFC4566086.1"/>
    </source>
</evidence>
<name>A0ABV9E4G7_9ACTN</name>
<keyword evidence="2" id="KW-1185">Reference proteome</keyword>
<proteinExistence type="predicted"/>
<accession>A0ABV9E4G7</accession>
<sequence>MYFAYIRASTTDVRNPPELEPACREVPDDARRWSRRRAKRARLTCARCGLDFRRHIGSDPAAVAFEVTGPDTLPRFECGGCQPDLLAALTAAVATLPEPLPREASA</sequence>
<gene>
    <name evidence="1" type="ORF">ACFO4E_29880</name>
</gene>
<organism evidence="1 2">
    <name type="scientific">Nocardiopsis mangrovi</name>
    <dbReference type="NCBI Taxonomy" id="1179818"/>
    <lineage>
        <taxon>Bacteria</taxon>
        <taxon>Bacillati</taxon>
        <taxon>Actinomycetota</taxon>
        <taxon>Actinomycetes</taxon>
        <taxon>Streptosporangiales</taxon>
        <taxon>Nocardiopsidaceae</taxon>
        <taxon>Nocardiopsis</taxon>
    </lineage>
</organism>
<evidence type="ECO:0000313" key="2">
    <source>
        <dbReference type="Proteomes" id="UP001595923"/>
    </source>
</evidence>
<dbReference type="Proteomes" id="UP001595923">
    <property type="component" value="Unassembled WGS sequence"/>
</dbReference>